<dbReference type="STRING" id="5786.F0ZZ72"/>
<dbReference type="PANTHER" id="PTHR48176">
    <property type="entry name" value="DDRGK DOMAIN-CONTAINING PROTEIN 1"/>
    <property type="match status" value="1"/>
</dbReference>
<comment type="similarity">
    <text evidence="2">Belongs to the DDRGK1 family.</text>
</comment>
<evidence type="ECO:0000256" key="2">
    <source>
        <dbReference type="ARBA" id="ARBA00009829"/>
    </source>
</evidence>
<evidence type="ECO:0000256" key="4">
    <source>
        <dbReference type="ARBA" id="ARBA00022692"/>
    </source>
</evidence>
<keyword evidence="6" id="KW-0256">Endoplasmic reticulum</keyword>
<dbReference type="FunCoup" id="F0ZZ72">
    <property type="interactions" value="18"/>
</dbReference>
<feature type="region of interest" description="Disordered" evidence="9">
    <location>
        <begin position="35"/>
        <end position="105"/>
    </location>
</feature>
<feature type="region of interest" description="Disordered" evidence="9">
    <location>
        <begin position="123"/>
        <end position="176"/>
    </location>
</feature>
<dbReference type="PANTHER" id="PTHR48176:SF1">
    <property type="entry name" value="DDRGK DOMAIN-CONTAINING PROTEIN 1"/>
    <property type="match status" value="1"/>
</dbReference>
<accession>F0ZZ72</accession>
<evidence type="ECO:0000313" key="11">
    <source>
        <dbReference type="EMBL" id="EGC30758.1"/>
    </source>
</evidence>
<dbReference type="InParanoid" id="F0ZZ72"/>
<dbReference type="SUPFAM" id="SSF46785">
    <property type="entry name" value="Winged helix' DNA-binding domain"/>
    <property type="match status" value="1"/>
</dbReference>
<feature type="transmembrane region" description="Helical" evidence="10">
    <location>
        <begin position="7"/>
        <end position="25"/>
    </location>
</feature>
<feature type="compositionally biased region" description="Acidic residues" evidence="9">
    <location>
        <begin position="83"/>
        <end position="105"/>
    </location>
</feature>
<dbReference type="EMBL" id="GL871303">
    <property type="protein sequence ID" value="EGC30758.1"/>
    <property type="molecule type" value="Genomic_DNA"/>
</dbReference>
<reference evidence="12" key="1">
    <citation type="journal article" date="2011" name="Genome Biol.">
        <title>Comparative genomics of the social amoebae Dictyostelium discoideum and Dictyostelium purpureum.</title>
        <authorList>
            <consortium name="US DOE Joint Genome Institute (JGI-PGF)"/>
            <person name="Sucgang R."/>
            <person name="Kuo A."/>
            <person name="Tian X."/>
            <person name="Salerno W."/>
            <person name="Parikh A."/>
            <person name="Feasley C.L."/>
            <person name="Dalin E."/>
            <person name="Tu H."/>
            <person name="Huang E."/>
            <person name="Barry K."/>
            <person name="Lindquist E."/>
            <person name="Shapiro H."/>
            <person name="Bruce D."/>
            <person name="Schmutz J."/>
            <person name="Salamov A."/>
            <person name="Fey P."/>
            <person name="Gaudet P."/>
            <person name="Anjard C."/>
            <person name="Babu M.M."/>
            <person name="Basu S."/>
            <person name="Bushmanova Y."/>
            <person name="van der Wel H."/>
            <person name="Katoh-Kurasawa M."/>
            <person name="Dinh C."/>
            <person name="Coutinho P.M."/>
            <person name="Saito T."/>
            <person name="Elias M."/>
            <person name="Schaap P."/>
            <person name="Kay R.R."/>
            <person name="Henrissat B."/>
            <person name="Eichinger L."/>
            <person name="Rivero F."/>
            <person name="Putnam N.H."/>
            <person name="West C.M."/>
            <person name="Loomis W.F."/>
            <person name="Chisholm R.L."/>
            <person name="Shaulsky G."/>
            <person name="Strassmann J.E."/>
            <person name="Queller D.C."/>
            <person name="Kuspa A."/>
            <person name="Grigoriev I.V."/>
        </authorList>
    </citation>
    <scope>NUCLEOTIDE SEQUENCE [LARGE SCALE GENOMIC DNA]</scope>
    <source>
        <strain evidence="12">QSDP1</strain>
    </source>
</reference>
<dbReference type="AlphaFoldDB" id="F0ZZ72"/>
<evidence type="ECO:0000256" key="9">
    <source>
        <dbReference type="SAM" id="MobiDB-lite"/>
    </source>
</evidence>
<dbReference type="GO" id="GO:0044389">
    <property type="term" value="F:ubiquitin-like protein ligase binding"/>
    <property type="evidence" value="ECO:0000318"/>
    <property type="project" value="GO_Central"/>
</dbReference>
<dbReference type="InterPro" id="IPR050899">
    <property type="entry name" value="DDRGK_domain-containing"/>
</dbReference>
<dbReference type="Gene3D" id="1.10.10.10">
    <property type="entry name" value="Winged helix-like DNA-binding domain superfamily/Winged helix DNA-binding domain"/>
    <property type="match status" value="1"/>
</dbReference>
<dbReference type="RefSeq" id="XP_003292719.1">
    <property type="nucleotide sequence ID" value="XM_003292671.1"/>
</dbReference>
<proteinExistence type="inferred from homology"/>
<protein>
    <recommendedName>
        <fullName evidence="3">DDRGK domain-containing protein 1</fullName>
    </recommendedName>
</protein>
<feature type="compositionally biased region" description="Low complexity" evidence="9">
    <location>
        <begin position="38"/>
        <end position="64"/>
    </location>
</feature>
<evidence type="ECO:0000256" key="7">
    <source>
        <dbReference type="ARBA" id="ARBA00022989"/>
    </source>
</evidence>
<sequence>MNIIGSIVLSVLIIIIIKLLFNKIFKNNNETQENQTIVDNNNNNNINEIVNNNNNDNNNNNNNNRPGRGLGRMNIRNRRQQIEEPESSDSSDLSNSEDEEDEEDDIHNEANLNLANSQISKLKAGKKVGTKKLEKLRRKEEKKRAREYQEHTREEKKKNEEERDARAQKKKEEQKEIERLKKEEEEKLRLEQEKKEDEEYNLHKIDITLDETGEDNQDGNNDQSLLQKFIDYLKDHKICLLEDVAMEFNLKTSDVVERIKTLDKEGLISGVIDDRGKFIYITRDEMESAAKFINRKGRITIDSLTSFLSEIIDSTTETPKNETTNTTTTTA</sequence>
<gene>
    <name evidence="11" type="ORF">DICPUDRAFT_157467</name>
</gene>
<name>F0ZZ72_DICPU</name>
<evidence type="ECO:0000256" key="5">
    <source>
        <dbReference type="ARBA" id="ARBA00022786"/>
    </source>
</evidence>
<dbReference type="Proteomes" id="UP000001064">
    <property type="component" value="Unassembled WGS sequence"/>
</dbReference>
<dbReference type="GeneID" id="10508742"/>
<organism evidence="11 12">
    <name type="scientific">Dictyostelium purpureum</name>
    <name type="common">Slime mold</name>
    <dbReference type="NCBI Taxonomy" id="5786"/>
    <lineage>
        <taxon>Eukaryota</taxon>
        <taxon>Amoebozoa</taxon>
        <taxon>Evosea</taxon>
        <taxon>Eumycetozoa</taxon>
        <taxon>Dictyostelia</taxon>
        <taxon>Dictyosteliales</taxon>
        <taxon>Dictyosteliaceae</taxon>
        <taxon>Dictyostelium</taxon>
    </lineage>
</organism>
<dbReference type="SMART" id="SM01128">
    <property type="entry name" value="DDRGK"/>
    <property type="match status" value="1"/>
</dbReference>
<dbReference type="Pfam" id="PF09756">
    <property type="entry name" value="DDRGK"/>
    <property type="match status" value="1"/>
</dbReference>
<feature type="compositionally biased region" description="Basic and acidic residues" evidence="9">
    <location>
        <begin position="131"/>
        <end position="176"/>
    </location>
</feature>
<evidence type="ECO:0000313" key="12">
    <source>
        <dbReference type="Proteomes" id="UP000001064"/>
    </source>
</evidence>
<dbReference type="InterPro" id="IPR036388">
    <property type="entry name" value="WH-like_DNA-bd_sf"/>
</dbReference>
<dbReference type="GO" id="GO:0005789">
    <property type="term" value="C:endoplasmic reticulum membrane"/>
    <property type="evidence" value="ECO:0007669"/>
    <property type="project" value="UniProtKB-SubCell"/>
</dbReference>
<keyword evidence="4 10" id="KW-0812">Transmembrane</keyword>
<dbReference type="OrthoDB" id="2285710at2759"/>
<dbReference type="VEuPathDB" id="AmoebaDB:DICPUDRAFT_157467"/>
<dbReference type="InterPro" id="IPR019153">
    <property type="entry name" value="DDRGK_dom-contain"/>
</dbReference>
<evidence type="ECO:0000256" key="3">
    <source>
        <dbReference type="ARBA" id="ARBA00018218"/>
    </source>
</evidence>
<dbReference type="FunFam" id="1.10.10.10:FF:000143">
    <property type="entry name" value="DDRGK domain-containing protein 1"/>
    <property type="match status" value="1"/>
</dbReference>
<keyword evidence="12" id="KW-1185">Reference proteome</keyword>
<dbReference type="InterPro" id="IPR036390">
    <property type="entry name" value="WH_DNA-bd_sf"/>
</dbReference>
<evidence type="ECO:0000256" key="1">
    <source>
        <dbReference type="ARBA" id="ARBA00004389"/>
    </source>
</evidence>
<keyword evidence="7 10" id="KW-1133">Transmembrane helix</keyword>
<keyword evidence="8 10" id="KW-0472">Membrane</keyword>
<dbReference type="eggNOG" id="KOG3054">
    <property type="taxonomic scope" value="Eukaryota"/>
</dbReference>
<evidence type="ECO:0000256" key="6">
    <source>
        <dbReference type="ARBA" id="ARBA00022824"/>
    </source>
</evidence>
<evidence type="ECO:0000256" key="10">
    <source>
        <dbReference type="SAM" id="Phobius"/>
    </source>
</evidence>
<evidence type="ECO:0000256" key="8">
    <source>
        <dbReference type="ARBA" id="ARBA00023136"/>
    </source>
</evidence>
<keyword evidence="5" id="KW-0833">Ubl conjugation pathway</keyword>
<dbReference type="KEGG" id="dpp:DICPUDRAFT_157467"/>
<comment type="subcellular location">
    <subcellularLocation>
        <location evidence="1">Endoplasmic reticulum membrane</location>
        <topology evidence="1">Single-pass membrane protein</topology>
    </subcellularLocation>
</comment>